<dbReference type="GO" id="GO:0016020">
    <property type="term" value="C:membrane"/>
    <property type="evidence" value="ECO:0007669"/>
    <property type="project" value="UniProtKB-SubCell"/>
</dbReference>
<evidence type="ECO:0000256" key="3">
    <source>
        <dbReference type="ARBA" id="ARBA00022989"/>
    </source>
</evidence>
<protein>
    <submittedName>
        <fullName evidence="7">Possible membrane protein</fullName>
    </submittedName>
</protein>
<comment type="caution">
    <text evidence="7">The sequence shown here is derived from an EMBL/GenBank/DDBJ whole genome shotgun (WGS) entry which is preliminary data.</text>
</comment>
<feature type="transmembrane region" description="Helical" evidence="5">
    <location>
        <begin position="41"/>
        <end position="62"/>
    </location>
</feature>
<keyword evidence="8" id="KW-1185">Reference proteome</keyword>
<dbReference type="BioCyc" id="AURANTIMONAS:SI859A1_00715-MONOMER"/>
<comment type="subcellular location">
    <subcellularLocation>
        <location evidence="1">Membrane</location>
        <topology evidence="1">Multi-pass membrane protein</topology>
    </subcellularLocation>
</comment>
<evidence type="ECO:0000256" key="1">
    <source>
        <dbReference type="ARBA" id="ARBA00004141"/>
    </source>
</evidence>
<proteinExistence type="predicted"/>
<accession>Q1YKC8</accession>
<dbReference type="Pfam" id="PF05154">
    <property type="entry name" value="TM2"/>
    <property type="match status" value="1"/>
</dbReference>
<keyword evidence="4 5" id="KW-0472">Membrane</keyword>
<dbReference type="HOGENOM" id="CLU_2130635_0_0_5"/>
<evidence type="ECO:0000313" key="8">
    <source>
        <dbReference type="Proteomes" id="UP000000321"/>
    </source>
</evidence>
<feature type="domain" description="TM2" evidence="6">
    <location>
        <begin position="37"/>
        <end position="87"/>
    </location>
</feature>
<name>Q1YKC8_AURMS</name>
<dbReference type="EMBL" id="AAPJ01000002">
    <property type="protein sequence ID" value="EAS50595.1"/>
    <property type="molecule type" value="Genomic_DNA"/>
</dbReference>
<dbReference type="AlphaFoldDB" id="Q1YKC8"/>
<dbReference type="InterPro" id="IPR007829">
    <property type="entry name" value="TM2"/>
</dbReference>
<evidence type="ECO:0000256" key="4">
    <source>
        <dbReference type="ARBA" id="ARBA00023136"/>
    </source>
</evidence>
<dbReference type="PANTHER" id="PTHR21016">
    <property type="entry name" value="BETA-AMYLOID BINDING PROTEIN-RELATED"/>
    <property type="match status" value="1"/>
</dbReference>
<keyword evidence="2 5" id="KW-0812">Transmembrane</keyword>
<sequence>MMRLVRGGVGTRAATFKPARPSPSVRRRGMEGMGMNRKSTLASYILWLLCFAGICGLHRFYLGRPWTGLLWLLTLGLLGIGQIVDLFLIPGMVREENLESRIDMMERERGRLS</sequence>
<evidence type="ECO:0000256" key="2">
    <source>
        <dbReference type="ARBA" id="ARBA00022692"/>
    </source>
</evidence>
<dbReference type="InterPro" id="IPR050932">
    <property type="entry name" value="TM2D1-3-like"/>
</dbReference>
<organism evidence="7 8">
    <name type="scientific">Aurantimonas manganoxydans (strain ATCC BAA-1229 / DSM 21871 / SI85-9A1)</name>
    <dbReference type="NCBI Taxonomy" id="287752"/>
    <lineage>
        <taxon>Bacteria</taxon>
        <taxon>Pseudomonadati</taxon>
        <taxon>Pseudomonadota</taxon>
        <taxon>Alphaproteobacteria</taxon>
        <taxon>Hyphomicrobiales</taxon>
        <taxon>Aurantimonadaceae</taxon>
        <taxon>Aurantimonas</taxon>
    </lineage>
</organism>
<evidence type="ECO:0000256" key="5">
    <source>
        <dbReference type="SAM" id="Phobius"/>
    </source>
</evidence>
<evidence type="ECO:0000313" key="7">
    <source>
        <dbReference type="EMBL" id="EAS50595.1"/>
    </source>
</evidence>
<dbReference type="PANTHER" id="PTHR21016:SF25">
    <property type="entry name" value="TM2 DOMAIN-CONTAINING PROTEIN DDB_G0277895-RELATED"/>
    <property type="match status" value="1"/>
</dbReference>
<reference evidence="7 8" key="1">
    <citation type="journal article" date="2008" name="Appl. Environ. Microbiol.">
        <title>Genomic insights into Mn(II) oxidation by the marine alphaproteobacterium Aurantimonas sp. strain SI85-9A1.</title>
        <authorList>
            <person name="Dick G.J."/>
            <person name="Podell S."/>
            <person name="Johnson H.A."/>
            <person name="Rivera-Espinoza Y."/>
            <person name="Bernier-Latmani R."/>
            <person name="McCarthy J.K."/>
            <person name="Torpey J.W."/>
            <person name="Clement B.G."/>
            <person name="Gaasterland T."/>
            <person name="Tebo B.M."/>
        </authorList>
    </citation>
    <scope>NUCLEOTIDE SEQUENCE [LARGE SCALE GENOMIC DNA]</scope>
    <source>
        <strain evidence="7 8">SI85-9A1</strain>
    </source>
</reference>
<gene>
    <name evidence="7" type="ORF">SI859A1_00715</name>
</gene>
<feature type="transmembrane region" description="Helical" evidence="5">
    <location>
        <begin position="68"/>
        <end position="89"/>
    </location>
</feature>
<keyword evidence="3 5" id="KW-1133">Transmembrane helix</keyword>
<evidence type="ECO:0000259" key="6">
    <source>
        <dbReference type="Pfam" id="PF05154"/>
    </source>
</evidence>
<dbReference type="Proteomes" id="UP000000321">
    <property type="component" value="Unassembled WGS sequence"/>
</dbReference>